<dbReference type="SUPFAM" id="SSF49464">
    <property type="entry name" value="Carboxypeptidase regulatory domain-like"/>
    <property type="match status" value="1"/>
</dbReference>
<dbReference type="Gene3D" id="2.60.40.1120">
    <property type="entry name" value="Carboxypeptidase-like, regulatory domain"/>
    <property type="match status" value="1"/>
</dbReference>
<dbReference type="Gene3D" id="2.170.130.10">
    <property type="entry name" value="TonB-dependent receptor, plug domain"/>
    <property type="match status" value="1"/>
</dbReference>
<dbReference type="SUPFAM" id="SSF56935">
    <property type="entry name" value="Porins"/>
    <property type="match status" value="1"/>
</dbReference>
<reference evidence="7" key="1">
    <citation type="journal article" date="2019" name="Int. J. Syst. Evol. Microbiol.">
        <title>The Global Catalogue of Microorganisms (GCM) 10K type strain sequencing project: providing services to taxonomists for standard genome sequencing and annotation.</title>
        <authorList>
            <consortium name="The Broad Institute Genomics Platform"/>
            <consortium name="The Broad Institute Genome Sequencing Center for Infectious Disease"/>
            <person name="Wu L."/>
            <person name="Ma J."/>
        </authorList>
    </citation>
    <scope>NUCLEOTIDE SEQUENCE [LARGE SCALE GENOMIC DNA]</scope>
    <source>
        <strain evidence="7">CGMCC 4.1782</strain>
    </source>
</reference>
<organism evidence="6 7">
    <name type="scientific">Pontibacter ruber</name>
    <dbReference type="NCBI Taxonomy" id="1343895"/>
    <lineage>
        <taxon>Bacteria</taxon>
        <taxon>Pseudomonadati</taxon>
        <taxon>Bacteroidota</taxon>
        <taxon>Cytophagia</taxon>
        <taxon>Cytophagales</taxon>
        <taxon>Hymenobacteraceae</taxon>
        <taxon>Pontibacter</taxon>
    </lineage>
</organism>
<keyword evidence="7" id="KW-1185">Reference proteome</keyword>
<dbReference type="InterPro" id="IPR036942">
    <property type="entry name" value="Beta-barrel_TonB_sf"/>
</dbReference>
<dbReference type="InterPro" id="IPR008969">
    <property type="entry name" value="CarboxyPept-like_regulatory"/>
</dbReference>
<dbReference type="InterPro" id="IPR041700">
    <property type="entry name" value="OMP_b-brl_3"/>
</dbReference>
<feature type="chain" id="PRO_5046991354" evidence="4">
    <location>
        <begin position="23"/>
        <end position="810"/>
    </location>
</feature>
<keyword evidence="4" id="KW-0732">Signal</keyword>
<comment type="caution">
    <text evidence="6">The sequence shown here is derived from an EMBL/GenBank/DDBJ whole genome shotgun (WGS) entry which is preliminary data.</text>
</comment>
<sequence length="810" mass="90849">MKKMYYLFVLLLLAATSAKSYAQPAGMLTGTVTDEKNAGVGFVNVAVVNTAGSVVTGAIADLEGSFQIISPAQGTYSLKITGLGYQTLQTQPFEVTGSNFTKDFGRLQLKADVKTLKEVTVQAMRPTITTEPDKMVVSVEGTALASGSTAYEVLEKAPGVWIDQDGNIRLNGKDGVQIMIDGKKTYLSGKELQNLLQGMAAENLKDLEIITNPSARYEAEGSSGIININLKKNQVVGMSGSVYGGYQYNRLSTYTSGAELNHKNGKWNTSASLDLARRMRFRDMQMNRVFVNEDGNSSIDQDGYEEIKHFAPALRLSSDYDLNKQHSVGVMANLQYNASENRFSTDSYLRRPNTADNQYIRSVNDADSEFQNGNFNLHYVGKLDTLGTNLSADLDYVKISDRTDFEFLNLRTSINADAPTLTELLTSHNPTAYDIYSAKVDFTKVLSKVSKLELGAKASHVVSDNELKFYEVTETGKQLDDKRSSHFIYNENIYAAYANLSTKLGTTWSLTAGLRAEQTNTRGNSISKNKITDRDYLDLFPSVFLQQQVNENYQIGYKYSRRINRPYYEHLNPFIFYIDKYTTAQGNPYLKPSYTNAFELTQTLKKSYNLVLGYNLTTDFIAEVPFYNSKENITVFMQSNVDKYTNLTANLVAPVRISGKWEMNNNATLAYQRFSLNLNESTVLNDQIFFTVQSNQNIQLPKDIRMEVSASYQGPAVYGLYTLKSMWGVDAGFKRSFLNDKLTLSMNVTDIFKTRVMKINTSLDGNTNAIDQYHGAQSVRLNLRYRFNKGKEFEAKKRNNSLDELNRTGN</sequence>
<feature type="domain" description="Outer membrane protein beta-barrel" evidence="5">
    <location>
        <begin position="382"/>
        <end position="785"/>
    </location>
</feature>
<comment type="subcellular location">
    <subcellularLocation>
        <location evidence="1">Cell outer membrane</location>
    </subcellularLocation>
</comment>
<dbReference type="PANTHER" id="PTHR40980">
    <property type="entry name" value="PLUG DOMAIN-CONTAINING PROTEIN"/>
    <property type="match status" value="1"/>
</dbReference>
<keyword evidence="3" id="KW-0998">Cell outer membrane</keyword>
<proteinExistence type="predicted"/>
<keyword evidence="2" id="KW-0472">Membrane</keyword>
<dbReference type="InterPro" id="IPR037066">
    <property type="entry name" value="Plug_dom_sf"/>
</dbReference>
<evidence type="ECO:0000256" key="4">
    <source>
        <dbReference type="SAM" id="SignalP"/>
    </source>
</evidence>
<dbReference type="EMBL" id="JBHUIM010000002">
    <property type="protein sequence ID" value="MFD2247394.1"/>
    <property type="molecule type" value="Genomic_DNA"/>
</dbReference>
<evidence type="ECO:0000256" key="1">
    <source>
        <dbReference type="ARBA" id="ARBA00004442"/>
    </source>
</evidence>
<dbReference type="RefSeq" id="WP_250430326.1">
    <property type="nucleotide sequence ID" value="NZ_JALPRR010000003.1"/>
</dbReference>
<dbReference type="Proteomes" id="UP001597374">
    <property type="component" value="Unassembled WGS sequence"/>
</dbReference>
<dbReference type="PANTHER" id="PTHR40980:SF4">
    <property type="entry name" value="TONB-DEPENDENT RECEPTOR-LIKE BETA-BARREL DOMAIN-CONTAINING PROTEIN"/>
    <property type="match status" value="1"/>
</dbReference>
<evidence type="ECO:0000256" key="3">
    <source>
        <dbReference type="ARBA" id="ARBA00023237"/>
    </source>
</evidence>
<dbReference type="Pfam" id="PF14905">
    <property type="entry name" value="OMP_b-brl_3"/>
    <property type="match status" value="1"/>
</dbReference>
<name>A0ABW5D1K0_9BACT</name>
<feature type="signal peptide" evidence="4">
    <location>
        <begin position="1"/>
        <end position="22"/>
    </location>
</feature>
<dbReference type="Gene3D" id="2.40.170.20">
    <property type="entry name" value="TonB-dependent receptor, beta-barrel domain"/>
    <property type="match status" value="1"/>
</dbReference>
<evidence type="ECO:0000313" key="7">
    <source>
        <dbReference type="Proteomes" id="UP001597374"/>
    </source>
</evidence>
<evidence type="ECO:0000259" key="5">
    <source>
        <dbReference type="Pfam" id="PF14905"/>
    </source>
</evidence>
<gene>
    <name evidence="6" type="ORF">ACFSKP_14095</name>
</gene>
<evidence type="ECO:0000256" key="2">
    <source>
        <dbReference type="ARBA" id="ARBA00023136"/>
    </source>
</evidence>
<dbReference type="Pfam" id="PF13620">
    <property type="entry name" value="CarboxypepD_reg"/>
    <property type="match status" value="1"/>
</dbReference>
<protein>
    <submittedName>
        <fullName evidence="6">Outer membrane beta-barrel protein</fullName>
    </submittedName>
</protein>
<accession>A0ABW5D1K0</accession>
<evidence type="ECO:0000313" key="6">
    <source>
        <dbReference type="EMBL" id="MFD2247394.1"/>
    </source>
</evidence>